<accession>A0ABQ9X2X6</accession>
<organism evidence="1 2">
    <name type="scientific">Blattamonas nauphoetae</name>
    <dbReference type="NCBI Taxonomy" id="2049346"/>
    <lineage>
        <taxon>Eukaryota</taxon>
        <taxon>Metamonada</taxon>
        <taxon>Preaxostyla</taxon>
        <taxon>Oxymonadida</taxon>
        <taxon>Blattamonas</taxon>
    </lineage>
</organism>
<sequence>MSTTDLITLNVADRQYIQISKQIFLYEMKRKRIGVRSLSEEARLEDSETSLPTSVTSDWRVILQDSITIEDLRQGCISLFDHVNSGMSLTPIEVNHASRFLEYTEIHIKHHSRPENHLLEAIFPEEEHCQTRLVSSLINLLSLPSDTLRTVSLAFLDVGLLNSSCTCSIAVASTGLLPQLFESLKPHEIPLNERTFEFHRHITSIVGNLFICSPEDFKKIGKEISPSQTKKLRSEIINPIFQPFCKYLRYLITHPVPPTDFNFAYPLLSTMKLFHKHITSGSHNYANQDIRSFFEDLRKTMTDELASSLVLVTTGETLCSHLFDGGRDMTPHSWAGTFGNIIDQLGEGKQCSDFGVYTFQRFLSLRPKEIKISFLPDGRFIIRIDGDVDFLKLLPSKPLCALFTPTRPHCTVAILTLIHPFTRHHDHSSLLKDLKDGWFSSVFDALTPSKLPFTSENRQLHTQLIKMMNDRSVDIQRFLLGKRHVGLRNELHELYLAFHQQTKDYIVHLSLHPKWMPLLASSSPPFILTSELVRHLTDEEIIEIIDRIVALLESDSSLDDDTILRISTFHKYQLKFVYLPDLFRKAGRTKQQYFHALSSLLSLPIDHFLLRPFIFLLNPKPNTLQPTNDEWDDVDLETVGCVIPAINGNHLSFDHPSSNLNRQILKFTVAVLPQLSESASRLTPSQLARLIAPSLDIFSNFFFHQCSTQFEHLLKRESVFRQISILCEQRVIARCVGRVGFFSRVVTGLFGDRSFLESEWFLIHFFWKSRSSGIESDDRRRLRRRVHLILEEGWLDVLDTVIDKTTQNQMNQELSRSKGMMQFNGANLSGDSDWDDTNRKVPLFTILFPRPGTN</sequence>
<proteinExistence type="predicted"/>
<protein>
    <submittedName>
        <fullName evidence="1">Uncharacterized protein</fullName>
    </submittedName>
</protein>
<evidence type="ECO:0000313" key="2">
    <source>
        <dbReference type="Proteomes" id="UP001281761"/>
    </source>
</evidence>
<keyword evidence="2" id="KW-1185">Reference proteome</keyword>
<evidence type="ECO:0000313" key="1">
    <source>
        <dbReference type="EMBL" id="KAK2946126.1"/>
    </source>
</evidence>
<name>A0ABQ9X2X6_9EUKA</name>
<reference evidence="1 2" key="1">
    <citation type="journal article" date="2022" name="bioRxiv">
        <title>Genomics of Preaxostyla Flagellates Illuminates Evolutionary Transitions and the Path Towards Mitochondrial Loss.</title>
        <authorList>
            <person name="Novak L.V.F."/>
            <person name="Treitli S.C."/>
            <person name="Pyrih J."/>
            <person name="Halakuc P."/>
            <person name="Pipaliya S.V."/>
            <person name="Vacek V."/>
            <person name="Brzon O."/>
            <person name="Soukal P."/>
            <person name="Eme L."/>
            <person name="Dacks J.B."/>
            <person name="Karnkowska A."/>
            <person name="Elias M."/>
            <person name="Hampl V."/>
        </authorList>
    </citation>
    <scope>NUCLEOTIDE SEQUENCE [LARGE SCALE GENOMIC DNA]</scope>
    <source>
        <strain evidence="1">NAU3</strain>
        <tissue evidence="1">Gut</tissue>
    </source>
</reference>
<dbReference type="EMBL" id="JARBJD010000237">
    <property type="protein sequence ID" value="KAK2946126.1"/>
    <property type="molecule type" value="Genomic_DNA"/>
</dbReference>
<dbReference type="Proteomes" id="UP001281761">
    <property type="component" value="Unassembled WGS sequence"/>
</dbReference>
<gene>
    <name evidence="1" type="ORF">BLNAU_18968</name>
</gene>
<comment type="caution">
    <text evidence="1">The sequence shown here is derived from an EMBL/GenBank/DDBJ whole genome shotgun (WGS) entry which is preliminary data.</text>
</comment>